<dbReference type="Gene3D" id="3.30.780.10">
    <property type="entry name" value="SUI1-like domain"/>
    <property type="match status" value="1"/>
</dbReference>
<dbReference type="Proteomes" id="UP000603453">
    <property type="component" value="Unassembled WGS sequence"/>
</dbReference>
<comment type="similarity">
    <text evidence="1">Belongs to the SUI1 family.</text>
</comment>
<dbReference type="CDD" id="cd11566">
    <property type="entry name" value="eIF1_SUI1"/>
    <property type="match status" value="1"/>
</dbReference>
<dbReference type="PANTHER" id="PTHR10388">
    <property type="entry name" value="EUKARYOTIC TRANSLATION INITIATION FACTOR SUI1"/>
    <property type="match status" value="1"/>
</dbReference>
<evidence type="ECO:0000313" key="5">
    <source>
        <dbReference type="Proteomes" id="UP000603453"/>
    </source>
</evidence>
<evidence type="ECO:0000256" key="2">
    <source>
        <dbReference type="ARBA" id="ARBA00022917"/>
    </source>
</evidence>
<evidence type="ECO:0000256" key="1">
    <source>
        <dbReference type="ARBA" id="ARBA00005422"/>
    </source>
</evidence>
<comment type="caution">
    <text evidence="4">The sequence shown here is derived from an EMBL/GenBank/DDBJ whole genome shotgun (WGS) entry which is preliminary data.</text>
</comment>
<dbReference type="InterPro" id="IPR005874">
    <property type="entry name" value="SUI1_euk"/>
</dbReference>
<keyword evidence="5" id="KW-1185">Reference proteome</keyword>
<proteinExistence type="inferred from homology"/>
<name>A0A8H7QTU4_9FUNG</name>
<accession>A0A8H7QTU4</accession>
<evidence type="ECO:0000313" key="4">
    <source>
        <dbReference type="EMBL" id="KAG2198659.1"/>
    </source>
</evidence>
<dbReference type="OrthoDB" id="10248435at2759"/>
<feature type="domain" description="SUI1" evidence="3">
    <location>
        <begin position="29"/>
        <end position="99"/>
    </location>
</feature>
<dbReference type="InterPro" id="IPR036877">
    <property type="entry name" value="SUI1_dom_sf"/>
</dbReference>
<protein>
    <recommendedName>
        <fullName evidence="3">SUI1 domain-containing protein</fullName>
    </recommendedName>
</protein>
<dbReference type="PROSITE" id="PS50296">
    <property type="entry name" value="SUI1"/>
    <property type="match status" value="1"/>
</dbReference>
<dbReference type="EMBL" id="JAEPRD010000107">
    <property type="protein sequence ID" value="KAG2198659.1"/>
    <property type="molecule type" value="Genomic_DNA"/>
</dbReference>
<dbReference type="PIRSF" id="PIRSF004499">
    <property type="entry name" value="SUI1_euk"/>
    <property type="match status" value="1"/>
</dbReference>
<gene>
    <name evidence="4" type="ORF">INT47_001798</name>
</gene>
<dbReference type="InterPro" id="IPR001950">
    <property type="entry name" value="SUI1"/>
</dbReference>
<reference evidence="4" key="1">
    <citation type="submission" date="2020-12" db="EMBL/GenBank/DDBJ databases">
        <title>Metabolic potential, ecology and presence of endohyphal bacteria is reflected in genomic diversity of Mucoromycotina.</title>
        <authorList>
            <person name="Muszewska A."/>
            <person name="Okrasinska A."/>
            <person name="Steczkiewicz K."/>
            <person name="Drgas O."/>
            <person name="Orlowska M."/>
            <person name="Perlinska-Lenart U."/>
            <person name="Aleksandrzak-Piekarczyk T."/>
            <person name="Szatraj K."/>
            <person name="Zielenkiewicz U."/>
            <person name="Pilsyk S."/>
            <person name="Malc E."/>
            <person name="Mieczkowski P."/>
            <person name="Kruszewska J.S."/>
            <person name="Biernat P."/>
            <person name="Pawlowska J."/>
        </authorList>
    </citation>
    <scope>NUCLEOTIDE SEQUENCE</scope>
    <source>
        <strain evidence="4">WA0000017839</strain>
    </source>
</reference>
<dbReference type="AlphaFoldDB" id="A0A8H7QTU4"/>
<dbReference type="GO" id="GO:0003743">
    <property type="term" value="F:translation initiation factor activity"/>
    <property type="evidence" value="ECO:0007669"/>
    <property type="project" value="InterPro"/>
</dbReference>
<keyword evidence="2" id="KW-0648">Protein biosynthesis</keyword>
<organism evidence="4 5">
    <name type="scientific">Mucor saturninus</name>
    <dbReference type="NCBI Taxonomy" id="64648"/>
    <lineage>
        <taxon>Eukaryota</taxon>
        <taxon>Fungi</taxon>
        <taxon>Fungi incertae sedis</taxon>
        <taxon>Mucoromycota</taxon>
        <taxon>Mucoromycotina</taxon>
        <taxon>Mucoromycetes</taxon>
        <taxon>Mucorales</taxon>
        <taxon>Mucorineae</taxon>
        <taxon>Mucoraceae</taxon>
        <taxon>Mucor</taxon>
    </lineage>
</organism>
<sequence length="111" mass="12578">MSNIEELNVPFDPFADVEQDNNQQPAKNIHLRVQQRNGRKTLTTFQGLPAEYDAKKLLKTFKRIFACSGIIIEHEELGSVLQFAGDQRIKIAEFLVAEKIAKKTDITVHGL</sequence>
<dbReference type="SUPFAM" id="SSF55159">
    <property type="entry name" value="eIF1-like"/>
    <property type="match status" value="1"/>
</dbReference>
<dbReference type="Pfam" id="PF01253">
    <property type="entry name" value="SUI1"/>
    <property type="match status" value="1"/>
</dbReference>
<evidence type="ECO:0000259" key="3">
    <source>
        <dbReference type="PROSITE" id="PS50296"/>
    </source>
</evidence>